<keyword evidence="2" id="KW-1185">Reference proteome</keyword>
<comment type="caution">
    <text evidence="1">The sequence shown here is derived from an EMBL/GenBank/DDBJ whole genome shotgun (WGS) entry which is preliminary data.</text>
</comment>
<dbReference type="EMBL" id="WQNF01000023">
    <property type="protein sequence ID" value="MVT68749.1"/>
    <property type="molecule type" value="Genomic_DNA"/>
</dbReference>
<evidence type="ECO:0000313" key="2">
    <source>
        <dbReference type="Proteomes" id="UP000436468"/>
    </source>
</evidence>
<protein>
    <submittedName>
        <fullName evidence="1">Uncharacterized protein</fullName>
    </submittedName>
</protein>
<accession>A0A844SXE6</accession>
<dbReference type="Proteomes" id="UP000436468">
    <property type="component" value="Unassembled WGS sequence"/>
</dbReference>
<dbReference type="Gene3D" id="1.10.10.1920">
    <property type="match status" value="1"/>
</dbReference>
<dbReference type="RefSeq" id="WP_157347062.1">
    <property type="nucleotide sequence ID" value="NZ_WQNF01000023.1"/>
</dbReference>
<proteinExistence type="predicted"/>
<dbReference type="InterPro" id="IPR048532">
    <property type="entry name" value="ea8_5-like_sf"/>
</dbReference>
<dbReference type="AlphaFoldDB" id="A0A844SXE6"/>
<gene>
    <name evidence="1" type="ORF">GPL21_27015</name>
</gene>
<name>A0A844SXE6_9BRAD</name>
<evidence type="ECO:0000313" key="1">
    <source>
        <dbReference type="EMBL" id="MVT68749.1"/>
    </source>
</evidence>
<organism evidence="1 2">
    <name type="scientific">Bradyrhizobium pachyrhizi</name>
    <dbReference type="NCBI Taxonomy" id="280333"/>
    <lineage>
        <taxon>Bacteria</taxon>
        <taxon>Pseudomonadati</taxon>
        <taxon>Pseudomonadota</taxon>
        <taxon>Alphaproteobacteria</taxon>
        <taxon>Hyphomicrobiales</taxon>
        <taxon>Nitrobacteraceae</taxon>
        <taxon>Bradyrhizobium</taxon>
    </lineage>
</organism>
<sequence>MGMAKRQMMEREEQLQWATGLLIEAGAASECENHGYVVDELDGGAAEEAAAQAAANPPKGLSATEAADLVREALTLIGYECPGCAKNAADD</sequence>
<reference evidence="1 2" key="1">
    <citation type="submission" date="2019-12" db="EMBL/GenBank/DDBJ databases">
        <title>Draft genome sequences Bradyrhizobium cajani AMBPC1010, Bradyrhizobium pachyrhizi AMBPC1040 and Bradyrhizobium yuanmingense ALSPC3051, three plant growth promoting strains isolated from nodules of Cajanus cajan L. in Dominican Republic.</title>
        <authorList>
            <person name="Flores-Felix J.D."/>
            <person name="Araujo J."/>
            <person name="Diaz-Alcantara C."/>
            <person name="Gonzalez-Andres F."/>
            <person name="Velazquez E."/>
        </authorList>
    </citation>
    <scope>NUCLEOTIDE SEQUENCE [LARGE SCALE GENOMIC DNA]</scope>
    <source>
        <strain evidence="1 2">1040</strain>
    </source>
</reference>